<evidence type="ECO:0000313" key="2">
    <source>
        <dbReference type="Proteomes" id="UP001159363"/>
    </source>
</evidence>
<sequence length="83" mass="8674">MSRSQGSNNKTVNTAAGAKMGISGMGVRAEKPQAIMGTLDMAPTDEPPAADGSRNLIRITLEGNGRQMVFLVDTAASHTFVQP</sequence>
<dbReference type="Proteomes" id="UP001159363">
    <property type="component" value="Chromosome X"/>
</dbReference>
<name>A0ABQ9HKY1_9NEOP</name>
<proteinExistence type="predicted"/>
<comment type="caution">
    <text evidence="1">The sequence shown here is derived from an EMBL/GenBank/DDBJ whole genome shotgun (WGS) entry which is preliminary data.</text>
</comment>
<gene>
    <name evidence="1" type="ORF">PR048_011195</name>
</gene>
<reference evidence="1 2" key="1">
    <citation type="submission" date="2023-02" db="EMBL/GenBank/DDBJ databases">
        <title>LHISI_Scaffold_Assembly.</title>
        <authorList>
            <person name="Stuart O.P."/>
            <person name="Cleave R."/>
            <person name="Magrath M.J.L."/>
            <person name="Mikheyev A.S."/>
        </authorList>
    </citation>
    <scope>NUCLEOTIDE SEQUENCE [LARGE SCALE GENOMIC DNA]</scope>
    <source>
        <strain evidence="1">Daus_M_001</strain>
        <tissue evidence="1">Leg muscle</tissue>
    </source>
</reference>
<organism evidence="1 2">
    <name type="scientific">Dryococelus australis</name>
    <dbReference type="NCBI Taxonomy" id="614101"/>
    <lineage>
        <taxon>Eukaryota</taxon>
        <taxon>Metazoa</taxon>
        <taxon>Ecdysozoa</taxon>
        <taxon>Arthropoda</taxon>
        <taxon>Hexapoda</taxon>
        <taxon>Insecta</taxon>
        <taxon>Pterygota</taxon>
        <taxon>Neoptera</taxon>
        <taxon>Polyneoptera</taxon>
        <taxon>Phasmatodea</taxon>
        <taxon>Verophasmatodea</taxon>
        <taxon>Anareolatae</taxon>
        <taxon>Phasmatidae</taxon>
        <taxon>Eurycanthinae</taxon>
        <taxon>Dryococelus</taxon>
    </lineage>
</organism>
<keyword evidence="2" id="KW-1185">Reference proteome</keyword>
<protein>
    <submittedName>
        <fullName evidence="1">Uncharacterized protein</fullName>
    </submittedName>
</protein>
<evidence type="ECO:0000313" key="1">
    <source>
        <dbReference type="EMBL" id="KAJ8884999.1"/>
    </source>
</evidence>
<accession>A0ABQ9HKY1</accession>
<dbReference type="EMBL" id="JARBHB010000004">
    <property type="protein sequence ID" value="KAJ8884999.1"/>
    <property type="molecule type" value="Genomic_DNA"/>
</dbReference>